<evidence type="ECO:0000313" key="2">
    <source>
        <dbReference type="Proteomes" id="UP000240400"/>
    </source>
</evidence>
<accession>A0A2T4S5Y2</accession>
<protein>
    <submittedName>
        <fullName evidence="1">Uncharacterized protein</fullName>
    </submittedName>
</protein>
<gene>
    <name evidence="1" type="ORF">BUZ61_15825</name>
</gene>
<proteinExistence type="predicted"/>
<comment type="caution">
    <text evidence="1">The sequence shown here is derived from an EMBL/GenBank/DDBJ whole genome shotgun (WGS) entry which is preliminary data.</text>
</comment>
<reference evidence="1 2" key="1">
    <citation type="journal article" date="2016" name="Front. Microbiol.">
        <title>Comprehensive Phylogenetic Analysis of Bovine Non-aureus Staphylococci Species Based on Whole-Genome Sequencing.</title>
        <authorList>
            <person name="Naushad S."/>
            <person name="Barkema H.W."/>
            <person name="Luby C."/>
            <person name="Condas L.A."/>
            <person name="Nobrega D.B."/>
            <person name="Carson D.A."/>
            <person name="De Buck J."/>
        </authorList>
    </citation>
    <scope>NUCLEOTIDE SEQUENCE [LARGE SCALE GENOMIC DNA]</scope>
    <source>
        <strain evidence="1 2">SNUC 4337</strain>
    </source>
</reference>
<evidence type="ECO:0000313" key="1">
    <source>
        <dbReference type="EMBL" id="PTK46971.1"/>
    </source>
</evidence>
<organism evidence="1 2">
    <name type="scientific">Staphylococcus nepalensis</name>
    <dbReference type="NCBI Taxonomy" id="214473"/>
    <lineage>
        <taxon>Bacteria</taxon>
        <taxon>Bacillati</taxon>
        <taxon>Bacillota</taxon>
        <taxon>Bacilli</taxon>
        <taxon>Bacillales</taxon>
        <taxon>Staphylococcaceae</taxon>
        <taxon>Staphylococcus</taxon>
    </lineage>
</organism>
<dbReference type="EMBL" id="PZHR01000540">
    <property type="protein sequence ID" value="PTK46971.1"/>
    <property type="molecule type" value="Genomic_DNA"/>
</dbReference>
<dbReference type="OrthoDB" id="2403518at2"/>
<dbReference type="RefSeq" id="WP_107644711.1">
    <property type="nucleotide sequence ID" value="NZ_PZHR01000540.1"/>
</dbReference>
<dbReference type="AlphaFoldDB" id="A0A2T4S5Y2"/>
<dbReference type="Proteomes" id="UP000240400">
    <property type="component" value="Unassembled WGS sequence"/>
</dbReference>
<sequence length="166" mass="19916">MKVTYVAIFYKNDPKLEGQYFFVDFDVESLHEVLPPIKLLSPEDCLGFALAKYKELGIPLPEPFSFDLIFLNDAYYYEKRAITIRLNEYAGTKNHKPKKFIPEWLYRFEMSEDEKFRRKRERDWQRKAMDELMNTEFEGAHVGFMSGKPWLPQATEVRYEEIYDLD</sequence>
<name>A0A2T4S5Y2_9STAP</name>